<keyword evidence="2" id="KW-1185">Reference proteome</keyword>
<comment type="caution">
    <text evidence="1">The sequence shown here is derived from an EMBL/GenBank/DDBJ whole genome shotgun (WGS) entry which is preliminary data.</text>
</comment>
<accession>A0ACB9PFI6</accession>
<name>A0ACB9PFI6_BAUVA</name>
<gene>
    <name evidence="1" type="ORF">L6164_013328</name>
</gene>
<reference evidence="1 2" key="1">
    <citation type="journal article" date="2022" name="DNA Res.">
        <title>Chromosomal-level genome assembly of the orchid tree Bauhinia variegata (Leguminosae; Cercidoideae) supports the allotetraploid origin hypothesis of Bauhinia.</title>
        <authorList>
            <person name="Zhong Y."/>
            <person name="Chen Y."/>
            <person name="Zheng D."/>
            <person name="Pang J."/>
            <person name="Liu Y."/>
            <person name="Luo S."/>
            <person name="Meng S."/>
            <person name="Qian L."/>
            <person name="Wei D."/>
            <person name="Dai S."/>
            <person name="Zhou R."/>
        </authorList>
    </citation>
    <scope>NUCLEOTIDE SEQUENCE [LARGE SCALE GENOMIC DNA]</scope>
    <source>
        <strain evidence="1">BV-YZ2020</strain>
    </source>
</reference>
<sequence>MYFQNESTEDGAMYQDALSDPDIDAELEIWRKKLAAVTKESETLNQELQALEKRSPSSVEYIIEALQSYEQNFLHELFQGFAYCFLVWFDQMEKLNSKDRYGDPPVCFVAQRKENCILKLRIRCAFDSQSTPETSWSDEAYLLFPVHLDGTLLDSAKAMKAKKELYSTSDVLQIFRQPFNCVKKSNPHLCAGLKHMHSFDPPYAHNNVKPGNVLITNRKGQPPLAILMDFGSARSAIRQIRSPAKALQLQVLLLSLPSCM</sequence>
<dbReference type="EMBL" id="CM039430">
    <property type="protein sequence ID" value="KAI4346261.1"/>
    <property type="molecule type" value="Genomic_DNA"/>
</dbReference>
<dbReference type="Proteomes" id="UP000828941">
    <property type="component" value="Chromosome 5"/>
</dbReference>
<protein>
    <submittedName>
        <fullName evidence="1">Uncharacterized protein</fullName>
    </submittedName>
</protein>
<evidence type="ECO:0000313" key="2">
    <source>
        <dbReference type="Proteomes" id="UP000828941"/>
    </source>
</evidence>
<organism evidence="1 2">
    <name type="scientific">Bauhinia variegata</name>
    <name type="common">Purple orchid tree</name>
    <name type="synonym">Phanera variegata</name>
    <dbReference type="NCBI Taxonomy" id="167791"/>
    <lineage>
        <taxon>Eukaryota</taxon>
        <taxon>Viridiplantae</taxon>
        <taxon>Streptophyta</taxon>
        <taxon>Embryophyta</taxon>
        <taxon>Tracheophyta</taxon>
        <taxon>Spermatophyta</taxon>
        <taxon>Magnoliopsida</taxon>
        <taxon>eudicotyledons</taxon>
        <taxon>Gunneridae</taxon>
        <taxon>Pentapetalae</taxon>
        <taxon>rosids</taxon>
        <taxon>fabids</taxon>
        <taxon>Fabales</taxon>
        <taxon>Fabaceae</taxon>
        <taxon>Cercidoideae</taxon>
        <taxon>Cercideae</taxon>
        <taxon>Bauhiniinae</taxon>
        <taxon>Bauhinia</taxon>
    </lineage>
</organism>
<evidence type="ECO:0000313" key="1">
    <source>
        <dbReference type="EMBL" id="KAI4346261.1"/>
    </source>
</evidence>
<proteinExistence type="predicted"/>